<dbReference type="Gene3D" id="3.80.10.10">
    <property type="entry name" value="Ribonuclease Inhibitor"/>
    <property type="match status" value="1"/>
</dbReference>
<dbReference type="Proteomes" id="UP000663829">
    <property type="component" value="Unassembled WGS sequence"/>
</dbReference>
<dbReference type="EMBL" id="CAJOBC010050216">
    <property type="protein sequence ID" value="CAF4175228.1"/>
    <property type="molecule type" value="Genomic_DNA"/>
</dbReference>
<keyword evidence="3" id="KW-1185">Reference proteome</keyword>
<dbReference type="GO" id="GO:0031398">
    <property type="term" value="P:positive regulation of protein ubiquitination"/>
    <property type="evidence" value="ECO:0007669"/>
    <property type="project" value="TreeGrafter"/>
</dbReference>
<evidence type="ECO:0000313" key="1">
    <source>
        <dbReference type="EMBL" id="CAF1325696.1"/>
    </source>
</evidence>
<sequence>MVKTAGIEDDAMSAVPWQSTYINELDISSTELSEDCLLDIFFRMPRLKYLAVPYCDGFTDKVLELLVDHGKLSTCHAIDLSNTVNLSSDVVYTFLMLHGKHLHGLSYAGNANVTEQFWRKIVGSLENIKRIITKVHVDQILDVCAHYCPELQRLEIQWDADTVRFSELNSKFIDNLRIRCIHLQSLVLSDGAYYESVKANFERANRNRVVRTTTSYRTTTISLLDYYNQLKFN</sequence>
<proteinExistence type="predicted"/>
<dbReference type="EMBL" id="CAJNOQ010013636">
    <property type="protein sequence ID" value="CAF1325696.1"/>
    <property type="molecule type" value="Genomic_DNA"/>
</dbReference>
<reference evidence="1" key="1">
    <citation type="submission" date="2021-02" db="EMBL/GenBank/DDBJ databases">
        <authorList>
            <person name="Nowell W R."/>
        </authorList>
    </citation>
    <scope>NUCLEOTIDE SEQUENCE</scope>
</reference>
<evidence type="ECO:0000313" key="2">
    <source>
        <dbReference type="EMBL" id="CAF4175228.1"/>
    </source>
</evidence>
<dbReference type="OrthoDB" id="3219396at2759"/>
<dbReference type="PANTHER" id="PTHR20933:SF4">
    <property type="entry name" value="F-BOX INVOLVED IN POLYQ PATHOGENESIS, ISOFORM A"/>
    <property type="match status" value="1"/>
</dbReference>
<name>A0A815FIE5_9BILA</name>
<protein>
    <submittedName>
        <fullName evidence="1">Uncharacterized protein</fullName>
    </submittedName>
</protein>
<dbReference type="PANTHER" id="PTHR20933">
    <property type="entry name" value="F-BOX ONLY PROTEIN 33"/>
    <property type="match status" value="1"/>
</dbReference>
<evidence type="ECO:0000313" key="3">
    <source>
        <dbReference type="Proteomes" id="UP000663829"/>
    </source>
</evidence>
<dbReference type="Proteomes" id="UP000681722">
    <property type="component" value="Unassembled WGS sequence"/>
</dbReference>
<gene>
    <name evidence="1" type="ORF">GPM918_LOCUS29692</name>
    <name evidence="2" type="ORF">SRO942_LOCUS30282</name>
</gene>
<comment type="caution">
    <text evidence="1">The sequence shown here is derived from an EMBL/GenBank/DDBJ whole genome shotgun (WGS) entry which is preliminary data.</text>
</comment>
<dbReference type="SUPFAM" id="SSF52047">
    <property type="entry name" value="RNI-like"/>
    <property type="match status" value="1"/>
</dbReference>
<dbReference type="InterPro" id="IPR032675">
    <property type="entry name" value="LRR_dom_sf"/>
</dbReference>
<organism evidence="1 3">
    <name type="scientific">Didymodactylos carnosus</name>
    <dbReference type="NCBI Taxonomy" id="1234261"/>
    <lineage>
        <taxon>Eukaryota</taxon>
        <taxon>Metazoa</taxon>
        <taxon>Spiralia</taxon>
        <taxon>Gnathifera</taxon>
        <taxon>Rotifera</taxon>
        <taxon>Eurotatoria</taxon>
        <taxon>Bdelloidea</taxon>
        <taxon>Philodinida</taxon>
        <taxon>Philodinidae</taxon>
        <taxon>Didymodactylos</taxon>
    </lineage>
</organism>
<dbReference type="AlphaFoldDB" id="A0A815FIE5"/>
<accession>A0A815FIE5</accession>